<dbReference type="AlphaFoldDB" id="A0AAD7G2B4"/>
<organism evidence="1 2">
    <name type="scientific">Mycena rosella</name>
    <name type="common">Pink bonnet</name>
    <name type="synonym">Agaricus rosellus</name>
    <dbReference type="NCBI Taxonomy" id="1033263"/>
    <lineage>
        <taxon>Eukaryota</taxon>
        <taxon>Fungi</taxon>
        <taxon>Dikarya</taxon>
        <taxon>Basidiomycota</taxon>
        <taxon>Agaricomycotina</taxon>
        <taxon>Agaricomycetes</taxon>
        <taxon>Agaricomycetidae</taxon>
        <taxon>Agaricales</taxon>
        <taxon>Marasmiineae</taxon>
        <taxon>Mycenaceae</taxon>
        <taxon>Mycena</taxon>
    </lineage>
</organism>
<evidence type="ECO:0000313" key="1">
    <source>
        <dbReference type="EMBL" id="KAJ7660499.1"/>
    </source>
</evidence>
<dbReference type="Proteomes" id="UP001221757">
    <property type="component" value="Unassembled WGS sequence"/>
</dbReference>
<comment type="caution">
    <text evidence="1">The sequence shown here is derived from an EMBL/GenBank/DDBJ whole genome shotgun (WGS) entry which is preliminary data.</text>
</comment>
<proteinExistence type="predicted"/>
<protein>
    <submittedName>
        <fullName evidence="1">Uncharacterized protein</fullName>
    </submittedName>
</protein>
<evidence type="ECO:0000313" key="2">
    <source>
        <dbReference type="Proteomes" id="UP001221757"/>
    </source>
</evidence>
<keyword evidence="2" id="KW-1185">Reference proteome</keyword>
<name>A0AAD7G2B4_MYCRO</name>
<gene>
    <name evidence="1" type="ORF">B0H17DRAFT_1144996</name>
</gene>
<accession>A0AAD7G2B4</accession>
<dbReference type="EMBL" id="JARKIE010000260">
    <property type="protein sequence ID" value="KAJ7660499.1"/>
    <property type="molecule type" value="Genomic_DNA"/>
</dbReference>
<reference evidence="1" key="1">
    <citation type="submission" date="2023-03" db="EMBL/GenBank/DDBJ databases">
        <title>Massive genome expansion in bonnet fungi (Mycena s.s.) driven by repeated elements and novel gene families across ecological guilds.</title>
        <authorList>
            <consortium name="Lawrence Berkeley National Laboratory"/>
            <person name="Harder C.B."/>
            <person name="Miyauchi S."/>
            <person name="Viragh M."/>
            <person name="Kuo A."/>
            <person name="Thoen E."/>
            <person name="Andreopoulos B."/>
            <person name="Lu D."/>
            <person name="Skrede I."/>
            <person name="Drula E."/>
            <person name="Henrissat B."/>
            <person name="Morin E."/>
            <person name="Kohler A."/>
            <person name="Barry K."/>
            <person name="LaButti K."/>
            <person name="Morin E."/>
            <person name="Salamov A."/>
            <person name="Lipzen A."/>
            <person name="Mereny Z."/>
            <person name="Hegedus B."/>
            <person name="Baldrian P."/>
            <person name="Stursova M."/>
            <person name="Weitz H."/>
            <person name="Taylor A."/>
            <person name="Grigoriev I.V."/>
            <person name="Nagy L.G."/>
            <person name="Martin F."/>
            <person name="Kauserud H."/>
        </authorList>
    </citation>
    <scope>NUCLEOTIDE SEQUENCE</scope>
    <source>
        <strain evidence="1">CBHHK067</strain>
    </source>
</reference>
<sequence length="126" mass="14128">MVQARVVRDSCWRGHSAFTQVSVVEFTREIQGGWRKEKEIRESAFESPGRIQNNARLLLRLREKNEQVAGEHGAAIPRLNHSEVSGVRGYVQGGWVDTTEPQTARNWAIKINTEDVAPEMAGISGE</sequence>